<accession>A0A367EUS9</accession>
<sequence>MGIAMIRNGLPNMDLARRIRAAARDRANRTVEPPRPASAGGDEISCRAVEAAVVQRPPPDFTPESGRDTMVRPPDGEPP</sequence>
<proteinExistence type="predicted"/>
<dbReference type="EMBL" id="QOIL01000030">
    <property type="protein sequence ID" value="RCG21157.1"/>
    <property type="molecule type" value="Genomic_DNA"/>
</dbReference>
<evidence type="ECO:0000313" key="2">
    <source>
        <dbReference type="EMBL" id="RCG21157.1"/>
    </source>
</evidence>
<name>A0A367EUS9_9ACTN</name>
<comment type="caution">
    <text evidence="2">The sequence shown here is derived from an EMBL/GenBank/DDBJ whole genome shotgun (WGS) entry which is preliminary data.</text>
</comment>
<reference evidence="2 3" key="1">
    <citation type="submission" date="2018-06" db="EMBL/GenBank/DDBJ databases">
        <title>Sphaerisporangium craniellae sp. nov., isolated from a marine sponge in the South China Sea.</title>
        <authorList>
            <person name="Li L."/>
        </authorList>
    </citation>
    <scope>NUCLEOTIDE SEQUENCE [LARGE SCALE GENOMIC DNA]</scope>
    <source>
        <strain evidence="2 3">CCTCC AA 208026</strain>
    </source>
</reference>
<organism evidence="2 3">
    <name type="scientific">Sphaerisporangium album</name>
    <dbReference type="NCBI Taxonomy" id="509200"/>
    <lineage>
        <taxon>Bacteria</taxon>
        <taxon>Bacillati</taxon>
        <taxon>Actinomycetota</taxon>
        <taxon>Actinomycetes</taxon>
        <taxon>Streptosporangiales</taxon>
        <taxon>Streptosporangiaceae</taxon>
        <taxon>Sphaerisporangium</taxon>
    </lineage>
</organism>
<dbReference type="AlphaFoldDB" id="A0A367EUS9"/>
<dbReference type="RefSeq" id="WP_114033494.1">
    <property type="nucleotide sequence ID" value="NZ_QOIL01000030.1"/>
</dbReference>
<keyword evidence="3" id="KW-1185">Reference proteome</keyword>
<gene>
    <name evidence="2" type="ORF">DQ384_36720</name>
</gene>
<dbReference type="Proteomes" id="UP000253094">
    <property type="component" value="Unassembled WGS sequence"/>
</dbReference>
<feature type="region of interest" description="Disordered" evidence="1">
    <location>
        <begin position="23"/>
        <end position="79"/>
    </location>
</feature>
<protein>
    <submittedName>
        <fullName evidence="2">Uncharacterized protein</fullName>
    </submittedName>
</protein>
<evidence type="ECO:0000256" key="1">
    <source>
        <dbReference type="SAM" id="MobiDB-lite"/>
    </source>
</evidence>
<evidence type="ECO:0000313" key="3">
    <source>
        <dbReference type="Proteomes" id="UP000253094"/>
    </source>
</evidence>